<protein>
    <recommendedName>
        <fullName evidence="1">RNase H type-1 domain-containing protein</fullName>
    </recommendedName>
</protein>
<dbReference type="EMBL" id="JABEZY010000009">
    <property type="protein sequence ID" value="MBA0746324.1"/>
    <property type="molecule type" value="Genomic_DNA"/>
</dbReference>
<dbReference type="InterPro" id="IPR012337">
    <property type="entry name" value="RNaseH-like_sf"/>
</dbReference>
<evidence type="ECO:0000313" key="3">
    <source>
        <dbReference type="Proteomes" id="UP000593579"/>
    </source>
</evidence>
<sequence length="212" mass="23954">MSVVWKGIVENAKDSNLAKWMGKESFHCLIRNVYKGVQKPMVDISDSDMLACVAGKERVGVRKEVVYSEQFVISLQDADIDVVANEDEARFGGVLRNSNRVPRALFSGPIATKDSIATEIEAIIIALDMYLAMGWKGKGSLIIEIGSNEVFSWIENKRLRPWMLQSIFKDIENRMDRVGNISFSKAKKHKNEMASALVLARIKRPGMFKAWW</sequence>
<dbReference type="GO" id="GO:0004523">
    <property type="term" value="F:RNA-DNA hybrid ribonuclease activity"/>
    <property type="evidence" value="ECO:0007669"/>
    <property type="project" value="InterPro"/>
</dbReference>
<name>A0A7J9CDF4_GOSGO</name>
<dbReference type="GO" id="GO:0003676">
    <property type="term" value="F:nucleic acid binding"/>
    <property type="evidence" value="ECO:0007669"/>
    <property type="project" value="InterPro"/>
</dbReference>
<feature type="domain" description="RNase H type-1" evidence="1">
    <location>
        <begin position="83"/>
        <end position="198"/>
    </location>
</feature>
<organism evidence="2 3">
    <name type="scientific">Gossypium gossypioides</name>
    <name type="common">Mexican cotton</name>
    <name type="synonym">Selera gossypioides</name>
    <dbReference type="NCBI Taxonomy" id="34282"/>
    <lineage>
        <taxon>Eukaryota</taxon>
        <taxon>Viridiplantae</taxon>
        <taxon>Streptophyta</taxon>
        <taxon>Embryophyta</taxon>
        <taxon>Tracheophyta</taxon>
        <taxon>Spermatophyta</taxon>
        <taxon>Magnoliopsida</taxon>
        <taxon>eudicotyledons</taxon>
        <taxon>Gunneridae</taxon>
        <taxon>Pentapetalae</taxon>
        <taxon>rosids</taxon>
        <taxon>malvids</taxon>
        <taxon>Malvales</taxon>
        <taxon>Malvaceae</taxon>
        <taxon>Malvoideae</taxon>
        <taxon>Gossypium</taxon>
    </lineage>
</organism>
<dbReference type="SUPFAM" id="SSF53098">
    <property type="entry name" value="Ribonuclease H-like"/>
    <property type="match status" value="1"/>
</dbReference>
<accession>A0A7J9CDF4</accession>
<dbReference type="OrthoDB" id="994530at2759"/>
<evidence type="ECO:0000259" key="1">
    <source>
        <dbReference type="Pfam" id="PF13456"/>
    </source>
</evidence>
<keyword evidence="3" id="KW-1185">Reference proteome</keyword>
<proteinExistence type="predicted"/>
<gene>
    <name evidence="2" type="ORF">Gogos_008857</name>
</gene>
<dbReference type="Pfam" id="PF13456">
    <property type="entry name" value="RVT_3"/>
    <property type="match status" value="1"/>
</dbReference>
<dbReference type="Gene3D" id="3.30.420.10">
    <property type="entry name" value="Ribonuclease H-like superfamily/Ribonuclease H"/>
    <property type="match status" value="1"/>
</dbReference>
<dbReference type="InterPro" id="IPR002156">
    <property type="entry name" value="RNaseH_domain"/>
</dbReference>
<evidence type="ECO:0000313" key="2">
    <source>
        <dbReference type="EMBL" id="MBA0746324.1"/>
    </source>
</evidence>
<reference evidence="2 3" key="1">
    <citation type="journal article" date="2019" name="Genome Biol. Evol.">
        <title>Insights into the evolution of the New World diploid cottons (Gossypium, subgenus Houzingenia) based on genome sequencing.</title>
        <authorList>
            <person name="Grover C.E."/>
            <person name="Arick M.A. 2nd"/>
            <person name="Thrash A."/>
            <person name="Conover J.L."/>
            <person name="Sanders W.S."/>
            <person name="Peterson D.G."/>
            <person name="Frelichowski J.E."/>
            <person name="Scheffler J.A."/>
            <person name="Scheffler B.E."/>
            <person name="Wendel J.F."/>
        </authorList>
    </citation>
    <scope>NUCLEOTIDE SEQUENCE [LARGE SCALE GENOMIC DNA]</scope>
    <source>
        <strain evidence="2">5</strain>
        <tissue evidence="2">Leaf</tissue>
    </source>
</reference>
<dbReference type="AlphaFoldDB" id="A0A7J9CDF4"/>
<dbReference type="Proteomes" id="UP000593579">
    <property type="component" value="Unassembled WGS sequence"/>
</dbReference>
<comment type="caution">
    <text evidence="2">The sequence shown here is derived from an EMBL/GenBank/DDBJ whole genome shotgun (WGS) entry which is preliminary data.</text>
</comment>
<dbReference type="InterPro" id="IPR036397">
    <property type="entry name" value="RNaseH_sf"/>
</dbReference>